<dbReference type="Pfam" id="PF07969">
    <property type="entry name" value="Amidohydro_3"/>
    <property type="match status" value="1"/>
</dbReference>
<protein>
    <recommendedName>
        <fullName evidence="2">Amidohydrolase 3 domain-containing protein</fullName>
    </recommendedName>
</protein>
<dbReference type="AlphaFoldDB" id="A0A518EYE7"/>
<feature type="compositionally biased region" description="Acidic residues" evidence="1">
    <location>
        <begin position="474"/>
        <end position="490"/>
    </location>
</feature>
<proteinExistence type="predicted"/>
<evidence type="ECO:0000256" key="1">
    <source>
        <dbReference type="SAM" id="MobiDB-lite"/>
    </source>
</evidence>
<dbReference type="Gene3D" id="2.30.40.10">
    <property type="entry name" value="Urease, subunit C, domain 1"/>
    <property type="match status" value="1"/>
</dbReference>
<dbReference type="PANTHER" id="PTHR43135:SF3">
    <property type="entry name" value="ALPHA-D-RIBOSE 1-METHYLPHOSPHONATE 5-TRIPHOSPHATE DIPHOSPHATASE"/>
    <property type="match status" value="1"/>
</dbReference>
<dbReference type="RefSeq" id="WP_145202932.1">
    <property type="nucleotide sequence ID" value="NZ_CP036434.1"/>
</dbReference>
<dbReference type="Gene3D" id="3.20.20.140">
    <property type="entry name" value="Metal-dependent hydrolases"/>
    <property type="match status" value="1"/>
</dbReference>
<evidence type="ECO:0000313" key="4">
    <source>
        <dbReference type="Proteomes" id="UP000320390"/>
    </source>
</evidence>
<gene>
    <name evidence="3" type="ORF">Poly30_46660</name>
</gene>
<sequence length="490" mass="52743">MSFTTSFQNTRSGRALLSAASRLSMGATVLGAAALFVAPVHASAQVAKTAIKAGKVITLNGEPIENGIIIIEGGRVTAVGSQEDVQIPWDAEVVDQPGMTAFPGFVESHVSRGIDRENETLDVAPFLNVRDSIDPVNFYFEDALRNGIVVMNVQQGNDTVVAGQGMVVKPYGMTVESMMVKPRAGIKMSAAPKRGKSRATQAQALRGAFEDLKRYLDEMVQRKKDGDDYDRREALYQGRELEGEAAKGKALQSEAWTIEGFERIPRGEVDEKQEPLLHVIEGKMPVFMWCGSAADVHTALRVADTNGFTKHMTLVLDNSCWKAAPKIKAAGVSVILEDNLAHRERDPITGEEIETFVPKVFHDAGVPFALSSSTDSNRSLWFQAAQCVAAGIPREAALAAATSVPASILGLSDRVGALKSGADGHVVLFSGDPLSVTSVVEHVILDGVHVYDRSKDVRVQQLTDGTRPPGTVAEEPEEYEGDGEDDSDNQ</sequence>
<dbReference type="EMBL" id="CP036434">
    <property type="protein sequence ID" value="QDV09109.1"/>
    <property type="molecule type" value="Genomic_DNA"/>
</dbReference>
<name>A0A518EYE7_9BACT</name>
<dbReference type="InterPro" id="IPR011059">
    <property type="entry name" value="Metal-dep_hydrolase_composite"/>
</dbReference>
<dbReference type="InterPro" id="IPR051781">
    <property type="entry name" value="Metallo-dep_Hydrolase"/>
</dbReference>
<dbReference type="SUPFAM" id="SSF51338">
    <property type="entry name" value="Composite domain of metallo-dependent hydrolases"/>
    <property type="match status" value="1"/>
</dbReference>
<reference evidence="3 4" key="1">
    <citation type="submission" date="2019-02" db="EMBL/GenBank/DDBJ databases">
        <title>Deep-cultivation of Planctomycetes and their phenomic and genomic characterization uncovers novel biology.</title>
        <authorList>
            <person name="Wiegand S."/>
            <person name="Jogler M."/>
            <person name="Boedeker C."/>
            <person name="Pinto D."/>
            <person name="Vollmers J."/>
            <person name="Rivas-Marin E."/>
            <person name="Kohn T."/>
            <person name="Peeters S.H."/>
            <person name="Heuer A."/>
            <person name="Rast P."/>
            <person name="Oberbeckmann S."/>
            <person name="Bunk B."/>
            <person name="Jeske O."/>
            <person name="Meyerdierks A."/>
            <person name="Storesund J.E."/>
            <person name="Kallscheuer N."/>
            <person name="Luecker S."/>
            <person name="Lage O.M."/>
            <person name="Pohl T."/>
            <person name="Merkel B.J."/>
            <person name="Hornburger P."/>
            <person name="Mueller R.-W."/>
            <person name="Bruemmer F."/>
            <person name="Labrenz M."/>
            <person name="Spormann A.M."/>
            <person name="Op den Camp H."/>
            <person name="Overmann J."/>
            <person name="Amann R."/>
            <person name="Jetten M.S.M."/>
            <person name="Mascher T."/>
            <person name="Medema M.H."/>
            <person name="Devos D.P."/>
            <person name="Kaster A.-K."/>
            <person name="Ovreas L."/>
            <person name="Rohde M."/>
            <person name="Galperin M.Y."/>
            <person name="Jogler C."/>
        </authorList>
    </citation>
    <scope>NUCLEOTIDE SEQUENCE [LARGE SCALE GENOMIC DNA]</scope>
    <source>
        <strain evidence="3 4">Poly30</strain>
    </source>
</reference>
<accession>A0A518EYE7</accession>
<feature type="domain" description="Amidohydrolase 3" evidence="2">
    <location>
        <begin position="392"/>
        <end position="451"/>
    </location>
</feature>
<dbReference type="SUPFAM" id="SSF51556">
    <property type="entry name" value="Metallo-dependent hydrolases"/>
    <property type="match status" value="1"/>
</dbReference>
<evidence type="ECO:0000313" key="3">
    <source>
        <dbReference type="EMBL" id="QDV09109.1"/>
    </source>
</evidence>
<dbReference type="InterPro" id="IPR032466">
    <property type="entry name" value="Metal_Hydrolase"/>
</dbReference>
<dbReference type="OrthoDB" id="260619at2"/>
<organism evidence="3 4">
    <name type="scientific">Saltatorellus ferox</name>
    <dbReference type="NCBI Taxonomy" id="2528018"/>
    <lineage>
        <taxon>Bacteria</taxon>
        <taxon>Pseudomonadati</taxon>
        <taxon>Planctomycetota</taxon>
        <taxon>Planctomycetia</taxon>
        <taxon>Planctomycetia incertae sedis</taxon>
        <taxon>Saltatorellus</taxon>
    </lineage>
</organism>
<dbReference type="PANTHER" id="PTHR43135">
    <property type="entry name" value="ALPHA-D-RIBOSE 1-METHYLPHOSPHONATE 5-TRIPHOSPHATE DIPHOSPHATASE"/>
    <property type="match status" value="1"/>
</dbReference>
<feature type="region of interest" description="Disordered" evidence="1">
    <location>
        <begin position="460"/>
        <end position="490"/>
    </location>
</feature>
<keyword evidence="4" id="KW-1185">Reference proteome</keyword>
<dbReference type="Proteomes" id="UP000320390">
    <property type="component" value="Chromosome"/>
</dbReference>
<dbReference type="GO" id="GO:0016810">
    <property type="term" value="F:hydrolase activity, acting on carbon-nitrogen (but not peptide) bonds"/>
    <property type="evidence" value="ECO:0007669"/>
    <property type="project" value="InterPro"/>
</dbReference>
<evidence type="ECO:0000259" key="2">
    <source>
        <dbReference type="Pfam" id="PF07969"/>
    </source>
</evidence>
<dbReference type="InterPro" id="IPR013108">
    <property type="entry name" value="Amidohydro_3"/>
</dbReference>